<dbReference type="Pfam" id="PF10006">
    <property type="entry name" value="DUF2249"/>
    <property type="match status" value="2"/>
</dbReference>
<dbReference type="Proteomes" id="UP000192678">
    <property type="component" value="Unassembled WGS sequence"/>
</dbReference>
<dbReference type="Gene3D" id="1.10.3910.10">
    <property type="entry name" value="SP0561-like"/>
    <property type="match status" value="1"/>
</dbReference>
<reference evidence="3 4" key="1">
    <citation type="submission" date="2017-04" db="EMBL/GenBank/DDBJ databases">
        <authorList>
            <person name="Afonso C.L."/>
            <person name="Miller P.J."/>
            <person name="Scott M.A."/>
            <person name="Spackman E."/>
            <person name="Goraichik I."/>
            <person name="Dimitrov K.M."/>
            <person name="Suarez D.L."/>
            <person name="Swayne D.E."/>
        </authorList>
    </citation>
    <scope>NUCLEOTIDE SEQUENCE [LARGE SCALE GENOMIC DNA]</scope>
    <source>
        <strain evidence="3 4">DSM 19625</strain>
    </source>
</reference>
<evidence type="ECO:0000259" key="1">
    <source>
        <dbReference type="Pfam" id="PF08984"/>
    </source>
</evidence>
<evidence type="ECO:0000313" key="4">
    <source>
        <dbReference type="Proteomes" id="UP000192678"/>
    </source>
</evidence>
<evidence type="ECO:0000259" key="2">
    <source>
        <dbReference type="Pfam" id="PF10006"/>
    </source>
</evidence>
<keyword evidence="4" id="KW-1185">Reference proteome</keyword>
<name>A0A1W2ELG9_9SPHI</name>
<dbReference type="InterPro" id="IPR018720">
    <property type="entry name" value="DUF2249"/>
</dbReference>
<dbReference type="RefSeq" id="WP_084291252.1">
    <property type="nucleotide sequence ID" value="NZ_FWYB01000013.1"/>
</dbReference>
<dbReference type="Pfam" id="PF08984">
    <property type="entry name" value="DUF1858"/>
    <property type="match status" value="1"/>
</dbReference>
<protein>
    <submittedName>
        <fullName evidence="3">Uncharacterized conserved protein</fullName>
    </submittedName>
</protein>
<dbReference type="AlphaFoldDB" id="A0A1W2ELG9"/>
<feature type="domain" description="DUF2249" evidence="2">
    <location>
        <begin position="205"/>
        <end position="252"/>
    </location>
</feature>
<accession>A0A1W2ELG9</accession>
<organism evidence="3 4">
    <name type="scientific">Pedobacter nyackensis</name>
    <dbReference type="NCBI Taxonomy" id="475255"/>
    <lineage>
        <taxon>Bacteria</taxon>
        <taxon>Pseudomonadati</taxon>
        <taxon>Bacteroidota</taxon>
        <taxon>Sphingobacteriia</taxon>
        <taxon>Sphingobacteriales</taxon>
        <taxon>Sphingobacteriaceae</taxon>
        <taxon>Pedobacter</taxon>
    </lineage>
</organism>
<feature type="domain" description="DUF2249" evidence="2">
    <location>
        <begin position="100"/>
        <end position="153"/>
    </location>
</feature>
<dbReference type="EMBL" id="FWYB01000013">
    <property type="protein sequence ID" value="SMD10514.1"/>
    <property type="molecule type" value="Genomic_DNA"/>
</dbReference>
<dbReference type="InterPro" id="IPR038062">
    <property type="entry name" value="ScdA-like_N_sf"/>
</dbReference>
<sequence length="271" mass="30989">MNINLNTRIKALLDVDREKVIDSLIKINRNFSKLRNPVLRNLLARRVTIAEACKIAGCSPSDFFNSMKAIGFVIDEKMKEPVIAKVNTIDFELQTNVYQLDVRPLLSKDQDPLKEILNLAKRIGPGERMKIINSFEPVPLINLLAEKGFLHFTEVVSEKLIITWFEKTAQKIALTALPVEAHDEAPQGLFGKVLSRFPVHKITYIDVRGLKMPQPMIQILGQLEKLNADELLYIYHKKVPVYLLSELNRRGLLSLLNRKSTDEVDMLIYRS</sequence>
<dbReference type="SUPFAM" id="SSF140683">
    <property type="entry name" value="SP0561-like"/>
    <property type="match status" value="1"/>
</dbReference>
<gene>
    <name evidence="3" type="ORF">SAMN04488101_113115</name>
</gene>
<dbReference type="InterPro" id="IPR015077">
    <property type="entry name" value="DUF1858"/>
</dbReference>
<dbReference type="OrthoDB" id="128918at2"/>
<proteinExistence type="predicted"/>
<dbReference type="STRING" id="475255.SAMN04488101_113115"/>
<feature type="domain" description="DUF1858" evidence="1">
    <location>
        <begin position="3"/>
        <end position="63"/>
    </location>
</feature>
<evidence type="ECO:0000313" key="3">
    <source>
        <dbReference type="EMBL" id="SMD10514.1"/>
    </source>
</evidence>